<dbReference type="Proteomes" id="UP000826234">
    <property type="component" value="Unassembled WGS sequence"/>
</dbReference>
<reference evidence="2 3" key="1">
    <citation type="journal article" date="2022" name="Gigascience">
        <title>A chromosome-level genome assembly and annotation of the desert horned lizard, Phrynosoma platyrhinos, provides insight into chromosomal rearrangements among reptiles.</title>
        <authorList>
            <person name="Koochekian N."/>
            <person name="Ascanio A."/>
            <person name="Farleigh K."/>
            <person name="Card D.C."/>
            <person name="Schield D.R."/>
            <person name="Castoe T.A."/>
            <person name="Jezkova T."/>
        </authorList>
    </citation>
    <scope>NUCLEOTIDE SEQUENCE [LARGE SCALE GENOMIC DNA]</scope>
    <source>
        <strain evidence="2">NK-2021</strain>
    </source>
</reference>
<feature type="region of interest" description="Disordered" evidence="1">
    <location>
        <begin position="1"/>
        <end position="36"/>
    </location>
</feature>
<evidence type="ECO:0000256" key="1">
    <source>
        <dbReference type="SAM" id="MobiDB-lite"/>
    </source>
</evidence>
<proteinExistence type="predicted"/>
<protein>
    <submittedName>
        <fullName evidence="2">Uncharacterized protein</fullName>
    </submittedName>
</protein>
<accession>A0ABQ7SS90</accession>
<evidence type="ECO:0000313" key="3">
    <source>
        <dbReference type="Proteomes" id="UP000826234"/>
    </source>
</evidence>
<keyword evidence="3" id="KW-1185">Reference proteome</keyword>
<evidence type="ECO:0000313" key="2">
    <source>
        <dbReference type="EMBL" id="KAH0620227.1"/>
    </source>
</evidence>
<gene>
    <name evidence="2" type="ORF">JD844_020285</name>
</gene>
<sequence length="94" mass="11251">MARSDTPNKTLPPNKSRRQATEFISPSKEREEHRHLVGTLSRHRNCNQYGEETERNRDLFFLSSHQIYRKFPGFEYLVLDTMARADMYFQNDIK</sequence>
<feature type="compositionally biased region" description="Polar residues" evidence="1">
    <location>
        <begin position="1"/>
        <end position="13"/>
    </location>
</feature>
<organism evidence="2 3">
    <name type="scientific">Phrynosoma platyrhinos</name>
    <name type="common">Desert horned lizard</name>
    <dbReference type="NCBI Taxonomy" id="52577"/>
    <lineage>
        <taxon>Eukaryota</taxon>
        <taxon>Metazoa</taxon>
        <taxon>Chordata</taxon>
        <taxon>Craniata</taxon>
        <taxon>Vertebrata</taxon>
        <taxon>Euteleostomi</taxon>
        <taxon>Lepidosauria</taxon>
        <taxon>Squamata</taxon>
        <taxon>Bifurcata</taxon>
        <taxon>Unidentata</taxon>
        <taxon>Episquamata</taxon>
        <taxon>Toxicofera</taxon>
        <taxon>Iguania</taxon>
        <taxon>Phrynosomatidae</taxon>
        <taxon>Phrynosomatinae</taxon>
        <taxon>Phrynosoma</taxon>
    </lineage>
</organism>
<comment type="caution">
    <text evidence="2">The sequence shown here is derived from an EMBL/GenBank/DDBJ whole genome shotgun (WGS) entry which is preliminary data.</text>
</comment>
<dbReference type="EMBL" id="JAIPUX010003289">
    <property type="protein sequence ID" value="KAH0620227.1"/>
    <property type="molecule type" value="Genomic_DNA"/>
</dbReference>
<name>A0ABQ7SS90_PHRPL</name>